<feature type="transmembrane region" description="Helical" evidence="1">
    <location>
        <begin position="6"/>
        <end position="26"/>
    </location>
</feature>
<gene>
    <name evidence="3" type="ordered locus">TSIB_1129</name>
</gene>
<sequence length="353" mass="39938">MVLLLGQSLSLSAKIVGALFLAYTYWKHKREPALYWFLSWVAAASSIFADISRNIYILSLSGAFWATFLFYGTLILLEENEIVSGKIRGWCWKTLSAIPVATSLYGILIGVIGYSSDWFALLGLPYAVSALFIVVSGLMILSAREFYNNKALYLGGILFVYGLHQLDFPILRLVEWFAPIGFALGSIFTVLSAYFMIKFVFAEEFIRVEKPSVEIYFKPGVMIIKPLEYTTIKEKLEKVSALAFVRDLKAPKTWNTFFVSTTEVRNSVSPTNLAFIIDTSVRYLKEAKNKGFGGVIIIDCPEYLKAYNGFESLAKFFASLKDFTISYEGTLILVIEEKAWDERELQILKRILV</sequence>
<dbReference type="eggNOG" id="arCOG03805">
    <property type="taxonomic scope" value="Archaea"/>
</dbReference>
<feature type="transmembrane region" description="Helical" evidence="1">
    <location>
        <begin position="176"/>
        <end position="197"/>
    </location>
</feature>
<keyword evidence="1" id="KW-1133">Transmembrane helix</keyword>
<accession>C6A3I8</accession>
<keyword evidence="1" id="KW-0472">Membrane</keyword>
<keyword evidence="4" id="KW-1185">Reference proteome</keyword>
<name>C6A3I8_THESM</name>
<dbReference type="HOGENOM" id="CLU_063611_0_0_2"/>
<protein>
    <recommendedName>
        <fullName evidence="2">DUF835 domain-containing protein</fullName>
    </recommendedName>
</protein>
<evidence type="ECO:0000313" key="3">
    <source>
        <dbReference type="EMBL" id="ACS90183.1"/>
    </source>
</evidence>
<feature type="transmembrane region" description="Helical" evidence="1">
    <location>
        <begin position="152"/>
        <end position="170"/>
    </location>
</feature>
<feature type="domain" description="DUF835" evidence="2">
    <location>
        <begin position="231"/>
        <end position="352"/>
    </location>
</feature>
<feature type="transmembrane region" description="Helical" evidence="1">
    <location>
        <begin position="33"/>
        <end position="49"/>
    </location>
</feature>
<keyword evidence="1" id="KW-0812">Transmembrane</keyword>
<reference evidence="3 4" key="1">
    <citation type="journal article" date="2009" name="Appl. Environ. Microbiol.">
        <title>Metabolic versatility and indigenous origin of the archaeon Thermococcus sibiricus, isolated from a siberian oil reservoir, as revealed by genome analysis.</title>
        <authorList>
            <person name="Mardanov A.V."/>
            <person name="Ravin N.V."/>
            <person name="Svetlitchnyi V.A."/>
            <person name="Beletsky A.V."/>
            <person name="Miroshnichenko M.L."/>
            <person name="Bonch-Osmolovskaya E.A."/>
            <person name="Skryabin K.G."/>
        </authorList>
    </citation>
    <scope>NUCLEOTIDE SEQUENCE [LARGE SCALE GENOMIC DNA]</scope>
    <source>
        <strain evidence="4">DSM 12597 / MM 739</strain>
    </source>
</reference>
<dbReference type="STRING" id="604354.TSIB_1129"/>
<evidence type="ECO:0000256" key="1">
    <source>
        <dbReference type="SAM" id="Phobius"/>
    </source>
</evidence>
<feature type="transmembrane region" description="Helical" evidence="1">
    <location>
        <begin position="89"/>
        <end position="112"/>
    </location>
</feature>
<dbReference type="InterPro" id="IPR008553">
    <property type="entry name" value="DUF835"/>
</dbReference>
<evidence type="ECO:0000259" key="2">
    <source>
        <dbReference type="Pfam" id="PF05763"/>
    </source>
</evidence>
<dbReference type="KEGG" id="tsi:TSIB_1129"/>
<proteinExistence type="predicted"/>
<dbReference type="EMBL" id="CP001463">
    <property type="protein sequence ID" value="ACS90183.1"/>
    <property type="molecule type" value="Genomic_DNA"/>
</dbReference>
<dbReference type="PANTHER" id="PTHR33531">
    <property type="entry name" value="RUBRERYTHRIN SUBFAMILY"/>
    <property type="match status" value="1"/>
</dbReference>
<dbReference type="AlphaFoldDB" id="C6A3I8"/>
<organism evidence="3 4">
    <name type="scientific">Thermococcus sibiricus (strain DSM 12597 / MM 739)</name>
    <dbReference type="NCBI Taxonomy" id="604354"/>
    <lineage>
        <taxon>Archaea</taxon>
        <taxon>Methanobacteriati</taxon>
        <taxon>Methanobacteriota</taxon>
        <taxon>Thermococci</taxon>
        <taxon>Thermococcales</taxon>
        <taxon>Thermococcaceae</taxon>
        <taxon>Thermococcus</taxon>
    </lineage>
</organism>
<dbReference type="Pfam" id="PF05763">
    <property type="entry name" value="DUF835"/>
    <property type="match status" value="1"/>
</dbReference>
<feature type="transmembrane region" description="Helical" evidence="1">
    <location>
        <begin position="55"/>
        <end position="77"/>
    </location>
</feature>
<dbReference type="PANTHER" id="PTHR33531:SF7">
    <property type="entry name" value="HYPOTHETICAL MEMBRANE PROTEIN, CONSERVED"/>
    <property type="match status" value="1"/>
</dbReference>
<feature type="transmembrane region" description="Helical" evidence="1">
    <location>
        <begin position="118"/>
        <end position="140"/>
    </location>
</feature>
<evidence type="ECO:0000313" key="4">
    <source>
        <dbReference type="Proteomes" id="UP000009079"/>
    </source>
</evidence>
<dbReference type="Proteomes" id="UP000009079">
    <property type="component" value="Chromosome"/>
</dbReference>